<dbReference type="EMBL" id="JH711574">
    <property type="protein sequence ID" value="EIW85793.1"/>
    <property type="molecule type" value="Genomic_DNA"/>
</dbReference>
<dbReference type="Pfam" id="PF20151">
    <property type="entry name" value="DUF6533"/>
    <property type="match status" value="1"/>
</dbReference>
<keyword evidence="1" id="KW-1133">Transmembrane helix</keyword>
<evidence type="ECO:0000313" key="4">
    <source>
        <dbReference type="Proteomes" id="UP000053558"/>
    </source>
</evidence>
<feature type="transmembrane region" description="Helical" evidence="1">
    <location>
        <begin position="139"/>
        <end position="162"/>
    </location>
</feature>
<dbReference type="GeneID" id="19208825"/>
<reference evidence="4" key="1">
    <citation type="journal article" date="2012" name="Science">
        <title>The Paleozoic origin of enzymatic lignin decomposition reconstructed from 31 fungal genomes.</title>
        <authorList>
            <person name="Floudas D."/>
            <person name="Binder M."/>
            <person name="Riley R."/>
            <person name="Barry K."/>
            <person name="Blanchette R.A."/>
            <person name="Henrissat B."/>
            <person name="Martinez A.T."/>
            <person name="Otillar R."/>
            <person name="Spatafora J.W."/>
            <person name="Yadav J.S."/>
            <person name="Aerts A."/>
            <person name="Benoit I."/>
            <person name="Boyd A."/>
            <person name="Carlson A."/>
            <person name="Copeland A."/>
            <person name="Coutinho P.M."/>
            <person name="de Vries R.P."/>
            <person name="Ferreira P."/>
            <person name="Findley K."/>
            <person name="Foster B."/>
            <person name="Gaskell J."/>
            <person name="Glotzer D."/>
            <person name="Gorecki P."/>
            <person name="Heitman J."/>
            <person name="Hesse C."/>
            <person name="Hori C."/>
            <person name="Igarashi K."/>
            <person name="Jurgens J.A."/>
            <person name="Kallen N."/>
            <person name="Kersten P."/>
            <person name="Kohler A."/>
            <person name="Kuees U."/>
            <person name="Kumar T.K.A."/>
            <person name="Kuo A."/>
            <person name="LaButti K."/>
            <person name="Larrondo L.F."/>
            <person name="Lindquist E."/>
            <person name="Ling A."/>
            <person name="Lombard V."/>
            <person name="Lucas S."/>
            <person name="Lundell T."/>
            <person name="Martin R."/>
            <person name="McLaughlin D.J."/>
            <person name="Morgenstern I."/>
            <person name="Morin E."/>
            <person name="Murat C."/>
            <person name="Nagy L.G."/>
            <person name="Nolan M."/>
            <person name="Ohm R.A."/>
            <person name="Patyshakuliyeva A."/>
            <person name="Rokas A."/>
            <person name="Ruiz-Duenas F.J."/>
            <person name="Sabat G."/>
            <person name="Salamov A."/>
            <person name="Samejima M."/>
            <person name="Schmutz J."/>
            <person name="Slot J.C."/>
            <person name="St John F."/>
            <person name="Stenlid J."/>
            <person name="Sun H."/>
            <person name="Sun S."/>
            <person name="Syed K."/>
            <person name="Tsang A."/>
            <person name="Wiebenga A."/>
            <person name="Young D."/>
            <person name="Pisabarro A."/>
            <person name="Eastwood D.C."/>
            <person name="Martin F."/>
            <person name="Cullen D."/>
            <person name="Grigoriev I.V."/>
            <person name="Hibbett D.S."/>
        </authorList>
    </citation>
    <scope>NUCLEOTIDE SEQUENCE [LARGE SCALE GENOMIC DNA]</scope>
    <source>
        <strain evidence="4">RWD-64-598 SS2</strain>
    </source>
</reference>
<dbReference type="AlphaFoldDB" id="A0A5M3N347"/>
<accession>A0A5M3N347</accession>
<evidence type="ECO:0000313" key="3">
    <source>
        <dbReference type="EMBL" id="EIW85793.1"/>
    </source>
</evidence>
<proteinExistence type="predicted"/>
<dbReference type="RefSeq" id="XP_007764218.1">
    <property type="nucleotide sequence ID" value="XM_007766028.1"/>
</dbReference>
<feature type="transmembrane region" description="Helical" evidence="1">
    <location>
        <begin position="190"/>
        <end position="215"/>
    </location>
</feature>
<feature type="transmembrane region" description="Helical" evidence="1">
    <location>
        <begin position="241"/>
        <end position="260"/>
    </location>
</feature>
<evidence type="ECO:0000256" key="1">
    <source>
        <dbReference type="SAM" id="Phobius"/>
    </source>
</evidence>
<gene>
    <name evidence="3" type="ORF">CONPUDRAFT_70504</name>
</gene>
<dbReference type="KEGG" id="cput:CONPUDRAFT_70504"/>
<dbReference type="Proteomes" id="UP000053558">
    <property type="component" value="Unassembled WGS sequence"/>
</dbReference>
<organism evidence="3 4">
    <name type="scientific">Coniophora puteana (strain RWD-64-598)</name>
    <name type="common">Brown rot fungus</name>
    <dbReference type="NCBI Taxonomy" id="741705"/>
    <lineage>
        <taxon>Eukaryota</taxon>
        <taxon>Fungi</taxon>
        <taxon>Dikarya</taxon>
        <taxon>Basidiomycota</taxon>
        <taxon>Agaricomycotina</taxon>
        <taxon>Agaricomycetes</taxon>
        <taxon>Agaricomycetidae</taxon>
        <taxon>Boletales</taxon>
        <taxon>Coniophorineae</taxon>
        <taxon>Coniophoraceae</taxon>
        <taxon>Coniophora</taxon>
    </lineage>
</organism>
<keyword evidence="1" id="KW-0812">Transmembrane</keyword>
<keyword evidence="4" id="KW-1185">Reference proteome</keyword>
<protein>
    <recommendedName>
        <fullName evidence="2">DUF6533 domain-containing protein</fullName>
    </recommendedName>
</protein>
<feature type="domain" description="DUF6533" evidence="2">
    <location>
        <begin position="24"/>
        <end position="50"/>
    </location>
</feature>
<comment type="caution">
    <text evidence="3">The sequence shown here is derived from an EMBL/GenBank/DDBJ whole genome shotgun (WGS) entry which is preliminary data.</text>
</comment>
<dbReference type="OrthoDB" id="3258294at2759"/>
<keyword evidence="1" id="KW-0472">Membrane</keyword>
<dbReference type="InterPro" id="IPR045340">
    <property type="entry name" value="DUF6533"/>
</dbReference>
<evidence type="ECO:0000259" key="2">
    <source>
        <dbReference type="Pfam" id="PF20151"/>
    </source>
</evidence>
<sequence>MHTPDESLATYTYGSVEYAEVIAYTNVAIMALMLYDFLIRFDTEVDLIWVLTADIDAVRGLGASHRSLTGETGGSVLPAEKSQHSERANFQVAVHANVRLSRTCDRLRTAQNGIKPILLFAVELMMALRVNALYPSSRLVVVLLGILFIAAQVTSIISLALITEQGASEYTSLSPKYCPSLLMKNPKLQWMQTMNVLCPMTFEIMLLFLALYRFFDHVWSTRRRPRSNNDRIFMTLIRDNILYFIMAILCLFMTSHWALPNFDPETFAFNGATYMAFHDFSQVMLLSWCGPHMVLTMLKCGDQEVKAKSSRWDPGTSASTSRHVQFTTIELEDFMMHQGQTQTQTQTGLFP</sequence>
<name>A0A5M3N347_CONPW</name>
<feature type="transmembrane region" description="Helical" evidence="1">
    <location>
        <begin position="21"/>
        <end position="39"/>
    </location>
</feature>